<dbReference type="AlphaFoldDB" id="A0A0R0EGB1"/>
<keyword evidence="1" id="KW-1133">Transmembrane helix</keyword>
<reference evidence="3 4" key="1">
    <citation type="journal article" date="2010" name="Nature">
        <title>Genome sequence of the palaeopolyploid soybean.</title>
        <authorList>
            <person name="Schmutz J."/>
            <person name="Cannon S.B."/>
            <person name="Schlueter J."/>
            <person name="Ma J."/>
            <person name="Mitros T."/>
            <person name="Nelson W."/>
            <person name="Hyten D.L."/>
            <person name="Song Q."/>
            <person name="Thelen J.J."/>
            <person name="Cheng J."/>
            <person name="Xu D."/>
            <person name="Hellsten U."/>
            <person name="May G.D."/>
            <person name="Yu Y."/>
            <person name="Sakurai T."/>
            <person name="Umezawa T."/>
            <person name="Bhattacharyya M.K."/>
            <person name="Sandhu D."/>
            <person name="Valliyodan B."/>
            <person name="Lindquist E."/>
            <person name="Peto M."/>
            <person name="Grant D."/>
            <person name="Shu S."/>
            <person name="Goodstein D."/>
            <person name="Barry K."/>
            <person name="Futrell-Griggs M."/>
            <person name="Abernathy B."/>
            <person name="Du J."/>
            <person name="Tian Z."/>
            <person name="Zhu L."/>
            <person name="Gill N."/>
            <person name="Joshi T."/>
            <person name="Libault M."/>
            <person name="Sethuraman A."/>
            <person name="Zhang X.-C."/>
            <person name="Shinozaki K."/>
            <person name="Nguyen H.T."/>
            <person name="Wing R.A."/>
            <person name="Cregan P."/>
            <person name="Specht J."/>
            <person name="Grimwood J."/>
            <person name="Rokhsar D."/>
            <person name="Stacey G."/>
            <person name="Shoemaker R.C."/>
            <person name="Jackson S.A."/>
        </authorList>
    </citation>
    <scope>NUCLEOTIDE SEQUENCE</scope>
    <source>
        <strain evidence="4">cv. Williams 82</strain>
        <tissue evidence="3">Callus</tissue>
    </source>
</reference>
<evidence type="ECO:0000313" key="5">
    <source>
        <dbReference type="Proteomes" id="UP000008827"/>
    </source>
</evidence>
<dbReference type="InterPro" id="IPR052929">
    <property type="entry name" value="RNase_H-like_EbsB-rel"/>
</dbReference>
<dbReference type="EMBL" id="CM000853">
    <property type="protein sequence ID" value="KRG89409.1"/>
    <property type="molecule type" value="Genomic_DNA"/>
</dbReference>
<evidence type="ECO:0000313" key="4">
    <source>
        <dbReference type="EnsemblPlants" id="KRG89409"/>
    </source>
</evidence>
<dbReference type="Gramene" id="KRG89409">
    <property type="protein sequence ID" value="KRG89409"/>
    <property type="gene ID" value="GLYMA_20G022100"/>
</dbReference>
<sequence length="96" mass="10425">MALGKNSVMQVGCEVIQGEALGFLHALFGALQLGLPSVIFELDCKLVVDWVLTGIDDVSKVKFVRRQANVMAHVLARAFVGYASFTLFNSMSSFIS</sequence>
<dbReference type="InParanoid" id="A0A0R0EGB1"/>
<dbReference type="PANTHER" id="PTHR47074">
    <property type="entry name" value="BNAC02G40300D PROTEIN"/>
    <property type="match status" value="1"/>
</dbReference>
<dbReference type="GO" id="GO:0004523">
    <property type="term" value="F:RNA-DNA hybrid ribonuclease activity"/>
    <property type="evidence" value="ECO:0007669"/>
    <property type="project" value="InterPro"/>
</dbReference>
<organism evidence="3">
    <name type="scientific">Glycine max</name>
    <name type="common">Soybean</name>
    <name type="synonym">Glycine hispida</name>
    <dbReference type="NCBI Taxonomy" id="3847"/>
    <lineage>
        <taxon>Eukaryota</taxon>
        <taxon>Viridiplantae</taxon>
        <taxon>Streptophyta</taxon>
        <taxon>Embryophyta</taxon>
        <taxon>Tracheophyta</taxon>
        <taxon>Spermatophyta</taxon>
        <taxon>Magnoliopsida</taxon>
        <taxon>eudicotyledons</taxon>
        <taxon>Gunneridae</taxon>
        <taxon>Pentapetalae</taxon>
        <taxon>rosids</taxon>
        <taxon>fabids</taxon>
        <taxon>Fabales</taxon>
        <taxon>Fabaceae</taxon>
        <taxon>Papilionoideae</taxon>
        <taxon>50 kb inversion clade</taxon>
        <taxon>NPAAA clade</taxon>
        <taxon>indigoferoid/millettioid clade</taxon>
        <taxon>Phaseoleae</taxon>
        <taxon>Glycine</taxon>
        <taxon>Glycine subgen. Soja</taxon>
    </lineage>
</organism>
<feature type="domain" description="RNase H type-1" evidence="2">
    <location>
        <begin position="9"/>
        <end position="51"/>
    </location>
</feature>
<reference evidence="4" key="2">
    <citation type="submission" date="2018-02" db="UniProtKB">
        <authorList>
            <consortium name="EnsemblPlants"/>
        </authorList>
    </citation>
    <scope>IDENTIFICATION</scope>
    <source>
        <strain evidence="4">Williams 82</strain>
    </source>
</reference>
<proteinExistence type="predicted"/>
<dbReference type="OMA" id="CEVIQGE"/>
<evidence type="ECO:0000313" key="3">
    <source>
        <dbReference type="EMBL" id="KRG89409.1"/>
    </source>
</evidence>
<evidence type="ECO:0000259" key="2">
    <source>
        <dbReference type="Pfam" id="PF13456"/>
    </source>
</evidence>
<reference evidence="3" key="3">
    <citation type="submission" date="2018-07" db="EMBL/GenBank/DDBJ databases">
        <title>WGS assembly of Glycine max.</title>
        <authorList>
            <person name="Schmutz J."/>
            <person name="Cannon S."/>
            <person name="Schlueter J."/>
            <person name="Ma J."/>
            <person name="Mitros T."/>
            <person name="Nelson W."/>
            <person name="Hyten D."/>
            <person name="Song Q."/>
            <person name="Thelen J."/>
            <person name="Cheng J."/>
            <person name="Xu D."/>
            <person name="Hellsten U."/>
            <person name="May G."/>
            <person name="Yu Y."/>
            <person name="Sakurai T."/>
            <person name="Umezawa T."/>
            <person name="Bhattacharyya M."/>
            <person name="Sandhu D."/>
            <person name="Valliyodan B."/>
            <person name="Lindquist E."/>
            <person name="Peto M."/>
            <person name="Grant D."/>
            <person name="Shu S."/>
            <person name="Goodstein D."/>
            <person name="Barry K."/>
            <person name="Futrell-Griggs M."/>
            <person name="Abernathy B."/>
            <person name="Du J."/>
            <person name="Tian Z."/>
            <person name="Zhu L."/>
            <person name="Gill N."/>
            <person name="Joshi T."/>
            <person name="Libault M."/>
            <person name="Sethuraman A."/>
            <person name="Zhang X."/>
            <person name="Shinozaki K."/>
            <person name="Nguyen H."/>
            <person name="Wing R."/>
            <person name="Cregan P."/>
            <person name="Specht J."/>
            <person name="Grimwood J."/>
            <person name="Rokhsar D."/>
            <person name="Stacey G."/>
            <person name="Shoemaker R."/>
            <person name="Jackson S."/>
        </authorList>
    </citation>
    <scope>NUCLEOTIDE SEQUENCE</scope>
    <source>
        <tissue evidence="3">Callus</tissue>
    </source>
</reference>
<dbReference type="Proteomes" id="UP000008827">
    <property type="component" value="Chromosome 20"/>
</dbReference>
<dbReference type="Pfam" id="PF13456">
    <property type="entry name" value="RVT_3"/>
    <property type="match status" value="1"/>
</dbReference>
<name>A0A0R0EGB1_SOYBN</name>
<protein>
    <recommendedName>
        <fullName evidence="2">RNase H type-1 domain-containing protein</fullName>
    </recommendedName>
</protein>
<keyword evidence="1" id="KW-0812">Transmembrane</keyword>
<dbReference type="GO" id="GO:0003676">
    <property type="term" value="F:nucleic acid binding"/>
    <property type="evidence" value="ECO:0007669"/>
    <property type="project" value="InterPro"/>
</dbReference>
<evidence type="ECO:0000256" key="1">
    <source>
        <dbReference type="SAM" id="Phobius"/>
    </source>
</evidence>
<feature type="transmembrane region" description="Helical" evidence="1">
    <location>
        <begin position="74"/>
        <end position="95"/>
    </location>
</feature>
<accession>A0A0R0EGB1</accession>
<keyword evidence="5" id="KW-1185">Reference proteome</keyword>
<dbReference type="PANTHER" id="PTHR47074:SF54">
    <property type="entry name" value="RNASE H TYPE-1 DOMAIN-CONTAINING PROTEIN"/>
    <property type="match status" value="1"/>
</dbReference>
<dbReference type="EnsemblPlants" id="KRG89409">
    <property type="protein sequence ID" value="KRG89409"/>
    <property type="gene ID" value="GLYMA_20G022100"/>
</dbReference>
<keyword evidence="1" id="KW-0472">Membrane</keyword>
<gene>
    <name evidence="3" type="ORF">GLYMA_20G022100</name>
</gene>
<dbReference type="InterPro" id="IPR002156">
    <property type="entry name" value="RNaseH_domain"/>
</dbReference>
<dbReference type="SMR" id="A0A0R0EGB1"/>